<feature type="transmembrane region" description="Helical" evidence="1">
    <location>
        <begin position="226"/>
        <end position="257"/>
    </location>
</feature>
<dbReference type="Pfam" id="PF03929">
    <property type="entry name" value="PepSY_TM"/>
    <property type="match status" value="1"/>
</dbReference>
<dbReference type="STRING" id="1302685.SAMN05444408_10837"/>
<evidence type="ECO:0000313" key="3">
    <source>
        <dbReference type="Proteomes" id="UP000184236"/>
    </source>
</evidence>
<organism evidence="2 3">
    <name type="scientific">Chryseobacterium takakiae</name>
    <dbReference type="NCBI Taxonomy" id="1302685"/>
    <lineage>
        <taxon>Bacteria</taxon>
        <taxon>Pseudomonadati</taxon>
        <taxon>Bacteroidota</taxon>
        <taxon>Flavobacteriia</taxon>
        <taxon>Flavobacteriales</taxon>
        <taxon>Weeksellaceae</taxon>
        <taxon>Chryseobacterium group</taxon>
        <taxon>Chryseobacterium</taxon>
    </lineage>
</organism>
<evidence type="ECO:0000313" key="2">
    <source>
        <dbReference type="EMBL" id="SHF05368.1"/>
    </source>
</evidence>
<feature type="transmembrane region" description="Helical" evidence="1">
    <location>
        <begin position="170"/>
        <end position="194"/>
    </location>
</feature>
<dbReference type="InterPro" id="IPR005625">
    <property type="entry name" value="PepSY-ass_TM"/>
</dbReference>
<accession>A0A1M4YI78</accession>
<dbReference type="AlphaFoldDB" id="A0A1M4YI78"/>
<keyword evidence="1" id="KW-0472">Membrane</keyword>
<dbReference type="Proteomes" id="UP000184236">
    <property type="component" value="Unassembled WGS sequence"/>
</dbReference>
<dbReference type="EMBL" id="FQVO01000008">
    <property type="protein sequence ID" value="SHF05368.1"/>
    <property type="molecule type" value="Genomic_DNA"/>
</dbReference>
<proteinExistence type="predicted"/>
<gene>
    <name evidence="2" type="ORF">SAMN05444408_10837</name>
</gene>
<protein>
    <submittedName>
        <fullName evidence="2">Uncharacterized iron-regulated membrane protein</fullName>
    </submittedName>
</protein>
<feature type="transmembrane region" description="Helical" evidence="1">
    <location>
        <begin position="378"/>
        <end position="399"/>
    </location>
</feature>
<reference evidence="3" key="1">
    <citation type="submission" date="2016-11" db="EMBL/GenBank/DDBJ databases">
        <authorList>
            <person name="Varghese N."/>
            <person name="Submissions S."/>
        </authorList>
    </citation>
    <scope>NUCLEOTIDE SEQUENCE [LARGE SCALE GENOMIC DNA]</scope>
    <source>
        <strain evidence="3">DSM 26898</strain>
    </source>
</reference>
<keyword evidence="3" id="KW-1185">Reference proteome</keyword>
<name>A0A1M4YI78_9FLAO</name>
<feature type="transmembrane region" description="Helical" evidence="1">
    <location>
        <begin position="30"/>
        <end position="52"/>
    </location>
</feature>
<keyword evidence="1" id="KW-1133">Transmembrane helix</keyword>
<keyword evidence="1" id="KW-0812">Transmembrane</keyword>
<evidence type="ECO:0000256" key="1">
    <source>
        <dbReference type="SAM" id="Phobius"/>
    </source>
</evidence>
<dbReference type="PANTHER" id="PTHR34219">
    <property type="entry name" value="IRON-REGULATED INNER MEMBRANE PROTEIN-RELATED"/>
    <property type="match status" value="1"/>
</dbReference>
<sequence length="410" mass="48142">MPQLRMNMRKKHHHKKKSSPFKKWTGKLHLWFGLGIGFLIFVISITGALYVFKDEIENFTRKDVIYHNEQNIDQKQVLPIRVLEKAVVEQVKEKYPVHWVNIPIDKKMSYLFYWYEHDPKGWNYFDEFPIYKVAYVNPYNGKVLRTYDEKNGFFQIVKMIHWSYLLKQSWGTYLVGIPVIIFIIMLISGIILWWPKNKAARKQRFSFRWQNVKGWKRKNYDLHNVLGFYASIFALIFSITGLFYAFFVVQAAIYFIFSGGKTAYPDFSSIKTKAPIELRTEGTLDKISNTVKAKYPDSYGFSIDLGHEHMDDHEHPNFEVYVKHLSYSYHKSSSLIFDENSGELLHTHDMKDKNFGEKAVGANYDIHVGSILGLPTKIIAFIVSLICASLPVTGFMIWWGRRKKRKIKTA</sequence>